<organism evidence="1 2">
    <name type="scientific">Vaccinium darrowii</name>
    <dbReference type="NCBI Taxonomy" id="229202"/>
    <lineage>
        <taxon>Eukaryota</taxon>
        <taxon>Viridiplantae</taxon>
        <taxon>Streptophyta</taxon>
        <taxon>Embryophyta</taxon>
        <taxon>Tracheophyta</taxon>
        <taxon>Spermatophyta</taxon>
        <taxon>Magnoliopsida</taxon>
        <taxon>eudicotyledons</taxon>
        <taxon>Gunneridae</taxon>
        <taxon>Pentapetalae</taxon>
        <taxon>asterids</taxon>
        <taxon>Ericales</taxon>
        <taxon>Ericaceae</taxon>
        <taxon>Vaccinioideae</taxon>
        <taxon>Vaccinieae</taxon>
        <taxon>Vaccinium</taxon>
    </lineage>
</organism>
<proteinExistence type="predicted"/>
<dbReference type="EMBL" id="CM037151">
    <property type="protein sequence ID" value="KAH7842088.1"/>
    <property type="molecule type" value="Genomic_DNA"/>
</dbReference>
<comment type="caution">
    <text evidence="1">The sequence shown here is derived from an EMBL/GenBank/DDBJ whole genome shotgun (WGS) entry which is preliminary data.</text>
</comment>
<protein>
    <submittedName>
        <fullName evidence="1">Uncharacterized protein</fullName>
    </submittedName>
</protein>
<evidence type="ECO:0000313" key="2">
    <source>
        <dbReference type="Proteomes" id="UP000828048"/>
    </source>
</evidence>
<name>A0ACB7XNN4_9ERIC</name>
<reference evidence="1 2" key="1">
    <citation type="journal article" date="2021" name="Hortic Res">
        <title>High-quality reference genome and annotation aids understanding of berry development for evergreen blueberry (Vaccinium darrowii).</title>
        <authorList>
            <person name="Yu J."/>
            <person name="Hulse-Kemp A.M."/>
            <person name="Babiker E."/>
            <person name="Staton M."/>
        </authorList>
    </citation>
    <scope>NUCLEOTIDE SEQUENCE [LARGE SCALE GENOMIC DNA]</scope>
    <source>
        <strain evidence="2">cv. NJ 8807/NJ 8810</strain>
        <tissue evidence="1">Young leaf</tissue>
    </source>
</reference>
<gene>
    <name evidence="1" type="ORF">Vadar_001374</name>
</gene>
<keyword evidence="2" id="KW-1185">Reference proteome</keyword>
<sequence length="258" mass="29324">MDLEEWEILSDDGFLEIHDDGGKQIFSRKYEADPKIVFNMNYFICKSPISREFSDPQEMGKTQFLPPPVELEKVAVFTDFPIEAEKVKSPGGVFWETDYIVSQVSFQKENEFVDMKMDSPRACGWGIVPQIDAGLFQFEDHKSEVEFESGKNREELDSKGKEVKWERENGGVNILKWSLNGIGAICSFGVAAATVCVIILGNGNHHHQRNKQQNQKIQFQIYADEKRIKQVVHHANKLSEAISAAHFTYGGGYHDHGH</sequence>
<dbReference type="Proteomes" id="UP000828048">
    <property type="component" value="Chromosome 1"/>
</dbReference>
<accession>A0ACB7XNN4</accession>
<evidence type="ECO:0000313" key="1">
    <source>
        <dbReference type="EMBL" id="KAH7842088.1"/>
    </source>
</evidence>